<dbReference type="Proteomes" id="UP001565242">
    <property type="component" value="Unassembled WGS sequence"/>
</dbReference>
<evidence type="ECO:0000256" key="1">
    <source>
        <dbReference type="SAM" id="MobiDB-lite"/>
    </source>
</evidence>
<keyword evidence="3" id="KW-1185">Reference proteome</keyword>
<feature type="compositionally biased region" description="Basic and acidic residues" evidence="1">
    <location>
        <begin position="84"/>
        <end position="93"/>
    </location>
</feature>
<proteinExistence type="predicted"/>
<dbReference type="RefSeq" id="WP_202230077.1">
    <property type="nucleotide sequence ID" value="NZ_JBCLSQ010000007.1"/>
</dbReference>
<feature type="region of interest" description="Disordered" evidence="1">
    <location>
        <begin position="84"/>
        <end position="119"/>
    </location>
</feature>
<sequence length="132" mass="15568">MNELPRLIPLGSAVRLKNEEEDTKVYVVIGRAFMDAQTSGYQTVAYPHGYGEKYRIHVFREQELEVVLEGYSSDKEEAAFIQERLAEMKERQKNPPSQSTSHETEERQEKTLSHEERLKEDPFYKFRKVEEK</sequence>
<dbReference type="InterPro" id="IPR025233">
    <property type="entry name" value="DUF4176"/>
</dbReference>
<reference evidence="2 3" key="1">
    <citation type="submission" date="2024-03" db="EMBL/GenBank/DDBJ databases">
        <title>Mouse gut bacterial collection (mGBC) of GemPharmatech.</title>
        <authorList>
            <person name="He Y."/>
            <person name="Dong L."/>
            <person name="Wu D."/>
            <person name="Gao X."/>
            <person name="Lin Z."/>
        </authorList>
    </citation>
    <scope>NUCLEOTIDE SEQUENCE [LARGE SCALE GENOMIC DNA]</scope>
    <source>
        <strain evidence="2 3">20-218</strain>
    </source>
</reference>
<name>A0ABV4D767_9LACT</name>
<comment type="caution">
    <text evidence="2">The sequence shown here is derived from an EMBL/GenBank/DDBJ whole genome shotgun (WGS) entry which is preliminary data.</text>
</comment>
<organism evidence="2 3">
    <name type="scientific">Lactococcus muris</name>
    <dbReference type="NCBI Taxonomy" id="2941330"/>
    <lineage>
        <taxon>Bacteria</taxon>
        <taxon>Bacillati</taxon>
        <taxon>Bacillota</taxon>
        <taxon>Bacilli</taxon>
        <taxon>Lactobacillales</taxon>
        <taxon>Streptococcaceae</taxon>
        <taxon>Lactococcus</taxon>
    </lineage>
</organism>
<gene>
    <name evidence="2" type="ORF">AALM99_03940</name>
</gene>
<evidence type="ECO:0000313" key="2">
    <source>
        <dbReference type="EMBL" id="MEY8537602.1"/>
    </source>
</evidence>
<accession>A0ABV4D767</accession>
<dbReference type="Pfam" id="PF13780">
    <property type="entry name" value="DUF4176"/>
    <property type="match status" value="1"/>
</dbReference>
<dbReference type="EMBL" id="JBCLSQ010000007">
    <property type="protein sequence ID" value="MEY8537602.1"/>
    <property type="molecule type" value="Genomic_DNA"/>
</dbReference>
<evidence type="ECO:0000313" key="3">
    <source>
        <dbReference type="Proteomes" id="UP001565242"/>
    </source>
</evidence>
<protein>
    <submittedName>
        <fullName evidence="2">DUF4176 domain-containing protein</fullName>
    </submittedName>
</protein>
<feature type="compositionally biased region" description="Basic and acidic residues" evidence="1">
    <location>
        <begin position="102"/>
        <end position="119"/>
    </location>
</feature>